<dbReference type="AlphaFoldDB" id="F0UR27"/>
<dbReference type="Proteomes" id="UP000008142">
    <property type="component" value="Unassembled WGS sequence"/>
</dbReference>
<organism evidence="5">
    <name type="scientific">Ajellomyces capsulatus (strain H88)</name>
    <name type="common">Darling's disease fungus</name>
    <name type="synonym">Histoplasma capsulatum</name>
    <dbReference type="NCBI Taxonomy" id="544711"/>
    <lineage>
        <taxon>Eukaryota</taxon>
        <taxon>Fungi</taxon>
        <taxon>Dikarya</taxon>
        <taxon>Ascomycota</taxon>
        <taxon>Pezizomycotina</taxon>
        <taxon>Eurotiomycetes</taxon>
        <taxon>Eurotiomycetidae</taxon>
        <taxon>Onygenales</taxon>
        <taxon>Ajellomycetaceae</taxon>
        <taxon>Histoplasma</taxon>
    </lineage>
</organism>
<dbReference type="EMBL" id="DS990641">
    <property type="protein sequence ID" value="EGC48354.1"/>
    <property type="molecule type" value="Genomic_DNA"/>
</dbReference>
<dbReference type="OrthoDB" id="10253744at2759"/>
<dbReference type="Pfam" id="PF06999">
    <property type="entry name" value="Suc_Fer-like"/>
    <property type="match status" value="1"/>
</dbReference>
<feature type="compositionally biased region" description="Pro residues" evidence="3">
    <location>
        <begin position="48"/>
        <end position="59"/>
    </location>
</feature>
<dbReference type="InterPro" id="IPR009737">
    <property type="entry name" value="Aim32/Apd1-like"/>
</dbReference>
<sequence>MVHRCVPVPMILFSTLRSTKPCVHSNRLRLRRQLISRNSSASSRRITIPPPVPVTPSCPEPTCPCAPTPEMPEGLEIDHEHSLNGTMAPYSQQVLILTGQRDWRSTTPIVVDDPGTLHGSNPLPYNNIMITNTSFQPQHSTGTGAATTASVLLFPSFRYIPKTPLDEVGLDAFVRGFLLPTTLHPAHDPLPASQKECMRRVPTLQHSFFPDMARIRHSPTILICGHGHRDQRCGIMGPLLQTEFRRVLRAKGFRVSGGEENGDGAFTDVAGWANVGLISHIGGHKYAGNVIIYLPPSMSSAGSGEGGPVSLAGKGIWYGRVEPRHVEGIVQETVLGGRVISDHFRGGVGADGEILRL</sequence>
<dbReference type="VEuPathDB" id="FungiDB:I7I53_11043"/>
<dbReference type="STRING" id="544711.F0UR27"/>
<dbReference type="HOGENOM" id="CLU_044499_0_0_1"/>
<dbReference type="SUPFAM" id="SSF52833">
    <property type="entry name" value="Thioredoxin-like"/>
    <property type="match status" value="1"/>
</dbReference>
<evidence type="ECO:0000256" key="1">
    <source>
        <dbReference type="ARBA" id="ARBA00038208"/>
    </source>
</evidence>
<comment type="similarity">
    <text evidence="1">Belongs to the AIM32 family.</text>
</comment>
<evidence type="ECO:0000256" key="3">
    <source>
        <dbReference type="SAM" id="MobiDB-lite"/>
    </source>
</evidence>
<protein>
    <recommendedName>
        <fullName evidence="2">Altered inheritance of mitochondria protein 32</fullName>
    </recommendedName>
</protein>
<proteinExistence type="inferred from homology"/>
<dbReference type="InterPro" id="IPR036249">
    <property type="entry name" value="Thioredoxin-like_sf"/>
</dbReference>
<dbReference type="CDD" id="cd03062">
    <property type="entry name" value="TRX_Fd_Sucrase"/>
    <property type="match status" value="1"/>
</dbReference>
<evidence type="ECO:0000256" key="2">
    <source>
        <dbReference type="ARBA" id="ARBA00040895"/>
    </source>
</evidence>
<name>F0UR27_AJEC8</name>
<evidence type="ECO:0000313" key="4">
    <source>
        <dbReference type="EMBL" id="EGC48354.1"/>
    </source>
</evidence>
<gene>
    <name evidence="4" type="ORF">HCEG_07569</name>
</gene>
<dbReference type="Gene3D" id="3.40.30.10">
    <property type="entry name" value="Glutaredoxin"/>
    <property type="match status" value="1"/>
</dbReference>
<accession>F0UR27</accession>
<evidence type="ECO:0000313" key="5">
    <source>
        <dbReference type="Proteomes" id="UP000008142"/>
    </source>
</evidence>
<dbReference type="OMA" id="DDWPSKI"/>
<dbReference type="PANTHER" id="PTHR31902:SF7">
    <property type="entry name" value="ALTERED INHERITANCE OF MITOCHONDRIA PROTEIN 32"/>
    <property type="match status" value="1"/>
</dbReference>
<feature type="region of interest" description="Disordered" evidence="3">
    <location>
        <begin position="39"/>
        <end position="59"/>
    </location>
</feature>
<reference evidence="5" key="1">
    <citation type="submission" date="2008-07" db="EMBL/GenBank/DDBJ databases">
        <title>Annotation of Ajellomyces capsulatus strain H88.</title>
        <authorList>
            <person name="Champion M."/>
            <person name="Cuomo C."/>
            <person name="Ma L.-J."/>
            <person name="Henn M.R."/>
            <person name="Sil A."/>
            <person name="Goldman B."/>
            <person name="Young S.K."/>
            <person name="Kodira C.D."/>
            <person name="Zeng Q."/>
            <person name="Koehrsen M."/>
            <person name="Alvarado L."/>
            <person name="Berlin A."/>
            <person name="Borenstein D."/>
            <person name="Chen Z."/>
            <person name="Engels R."/>
            <person name="Freedman E."/>
            <person name="Gellesch M."/>
            <person name="Goldberg J."/>
            <person name="Griggs A."/>
            <person name="Gujja S."/>
            <person name="Heiman D."/>
            <person name="Hepburn T."/>
            <person name="Howarth C."/>
            <person name="Jen D."/>
            <person name="Larson L."/>
            <person name="Lewis B."/>
            <person name="Mehta T."/>
            <person name="Park D."/>
            <person name="Pearson M."/>
            <person name="Roberts A."/>
            <person name="Saif S."/>
            <person name="Shea T."/>
            <person name="Shenoy N."/>
            <person name="Sisk P."/>
            <person name="Stolte C."/>
            <person name="Sykes S."/>
            <person name="Walk T."/>
            <person name="White J."/>
            <person name="Yandava C."/>
            <person name="Klein B."/>
            <person name="McEwen J.G."/>
            <person name="Puccia R."/>
            <person name="Goldman G.H."/>
            <person name="Felipe M.S."/>
            <person name="Nino-Vega G."/>
            <person name="San-Blas G."/>
            <person name="Taylor J."/>
            <person name="Mendoza L."/>
            <person name="Galagan J."/>
            <person name="Nusbaum C."/>
            <person name="Birren B."/>
        </authorList>
    </citation>
    <scope>NUCLEOTIDE SEQUENCE [LARGE SCALE GENOMIC DNA]</scope>
    <source>
        <strain evidence="5">H88</strain>
    </source>
</reference>
<dbReference type="PANTHER" id="PTHR31902">
    <property type="entry name" value="ACTIN PATCHES DISTAL PROTEIN 1"/>
    <property type="match status" value="1"/>
</dbReference>